<dbReference type="InterPro" id="IPR001639">
    <property type="entry name" value="T2SS_protein-GspC"/>
</dbReference>
<dbReference type="Gene3D" id="2.30.30.830">
    <property type="match status" value="1"/>
</dbReference>
<accession>A0A6P1PUT1</accession>
<reference evidence="12 13" key="1">
    <citation type="submission" date="2018-03" db="EMBL/GenBank/DDBJ databases">
        <title>Pantoea intestinalis SRCM103226 isolated form the mealworm.</title>
        <authorList>
            <person name="Jeong D.-Y."/>
            <person name="Kim J.W."/>
        </authorList>
    </citation>
    <scope>NUCLEOTIDE SEQUENCE [LARGE SCALE GENOMIC DNA]</scope>
    <source>
        <strain evidence="12 13">SRCM103226</strain>
    </source>
</reference>
<keyword evidence="7" id="KW-0653">Protein transport</keyword>
<gene>
    <name evidence="12" type="primary">outC</name>
    <name evidence="12" type="ORF">C7M51_00487</name>
</gene>
<name>A0A6P1PUT1_9GAMM</name>
<evidence type="ECO:0000256" key="8">
    <source>
        <dbReference type="ARBA" id="ARBA00022989"/>
    </source>
</evidence>
<proteinExistence type="inferred from homology"/>
<comment type="similarity">
    <text evidence="2">Belongs to the GSP C family.</text>
</comment>
<evidence type="ECO:0000256" key="9">
    <source>
        <dbReference type="ARBA" id="ARBA00023136"/>
    </source>
</evidence>
<sequence>MKNKKLPHMDILLLSKLLTITAIIIAGWLMAKISWQLAFPLNHISTKEINQSPVSSRPLPVISPGLFGAENIAANNAITTSVSLATTSLPLTLTGLIASNDSQLALAVILYQGRQASYAVGDNLPLANVSVRQITADGVLLAEPGGNTWLRYPHQPPLPQTVTAKPLSSSLTRQLKQRPADIADYLSVTPVREGDRLLGYRINPGRKSALFASLGFKPGDLAVAINGADLRDKQQAQHILLQLPQLRTVTVSVERDGQRYDISVSLDEETSWDDVAAG</sequence>
<dbReference type="AlphaFoldDB" id="A0A6P1PUT1"/>
<dbReference type="NCBIfam" id="TIGR01713">
    <property type="entry name" value="typeII_sec_gspC"/>
    <property type="match status" value="1"/>
</dbReference>
<dbReference type="KEGG" id="mint:C7M51_00487"/>
<evidence type="ECO:0000256" key="10">
    <source>
        <dbReference type="SAM" id="Phobius"/>
    </source>
</evidence>
<evidence type="ECO:0000256" key="6">
    <source>
        <dbReference type="ARBA" id="ARBA00022692"/>
    </source>
</evidence>
<protein>
    <submittedName>
        <fullName evidence="12">Type II secretion system protein C</fullName>
    </submittedName>
</protein>
<keyword evidence="3" id="KW-0813">Transport</keyword>
<dbReference type="InterPro" id="IPR036034">
    <property type="entry name" value="PDZ_sf"/>
</dbReference>
<dbReference type="EMBL" id="CP028271">
    <property type="protein sequence ID" value="QHM70226.1"/>
    <property type="molecule type" value="Genomic_DNA"/>
</dbReference>
<evidence type="ECO:0000313" key="13">
    <source>
        <dbReference type="Proteomes" id="UP000464053"/>
    </source>
</evidence>
<evidence type="ECO:0000256" key="1">
    <source>
        <dbReference type="ARBA" id="ARBA00004533"/>
    </source>
</evidence>
<feature type="domain" description="Type II secretion system protein GspC N-terminal" evidence="11">
    <location>
        <begin position="23"/>
        <end position="146"/>
    </location>
</feature>
<evidence type="ECO:0000256" key="5">
    <source>
        <dbReference type="ARBA" id="ARBA00022519"/>
    </source>
</evidence>
<dbReference type="Gene3D" id="2.30.42.10">
    <property type="match status" value="1"/>
</dbReference>
<dbReference type="GO" id="GO:0015627">
    <property type="term" value="C:type II protein secretion system complex"/>
    <property type="evidence" value="ECO:0007669"/>
    <property type="project" value="InterPro"/>
</dbReference>
<dbReference type="Proteomes" id="UP000464053">
    <property type="component" value="Chromosome"/>
</dbReference>
<evidence type="ECO:0000256" key="7">
    <source>
        <dbReference type="ARBA" id="ARBA00022927"/>
    </source>
</evidence>
<comment type="subcellular location">
    <subcellularLocation>
        <location evidence="1">Cell inner membrane</location>
    </subcellularLocation>
</comment>
<organism evidence="12 13">
    <name type="scientific">Mixta intestinalis</name>
    <dbReference type="NCBI Taxonomy" id="1615494"/>
    <lineage>
        <taxon>Bacteria</taxon>
        <taxon>Pseudomonadati</taxon>
        <taxon>Pseudomonadota</taxon>
        <taxon>Gammaproteobacteria</taxon>
        <taxon>Enterobacterales</taxon>
        <taxon>Erwiniaceae</taxon>
        <taxon>Mixta</taxon>
    </lineage>
</organism>
<evidence type="ECO:0000259" key="11">
    <source>
        <dbReference type="Pfam" id="PF11356"/>
    </source>
</evidence>
<keyword evidence="6 10" id="KW-0812">Transmembrane</keyword>
<feature type="transmembrane region" description="Helical" evidence="10">
    <location>
        <begin position="12"/>
        <end position="31"/>
    </location>
</feature>
<evidence type="ECO:0000256" key="3">
    <source>
        <dbReference type="ARBA" id="ARBA00022448"/>
    </source>
</evidence>
<keyword evidence="4" id="KW-1003">Cell membrane</keyword>
<keyword evidence="9 10" id="KW-0472">Membrane</keyword>
<dbReference type="InterPro" id="IPR024961">
    <property type="entry name" value="T2SS_GspC_N"/>
</dbReference>
<evidence type="ECO:0000256" key="2">
    <source>
        <dbReference type="ARBA" id="ARBA00007986"/>
    </source>
</evidence>
<dbReference type="Pfam" id="PF11356">
    <property type="entry name" value="T2SSC"/>
    <property type="match status" value="1"/>
</dbReference>
<dbReference type="GO" id="GO:0015628">
    <property type="term" value="P:protein secretion by the type II secretion system"/>
    <property type="evidence" value="ECO:0007669"/>
    <property type="project" value="InterPro"/>
</dbReference>
<keyword evidence="13" id="KW-1185">Reference proteome</keyword>
<dbReference type="SUPFAM" id="SSF50156">
    <property type="entry name" value="PDZ domain-like"/>
    <property type="match status" value="1"/>
</dbReference>
<dbReference type="GO" id="GO:0005886">
    <property type="term" value="C:plasma membrane"/>
    <property type="evidence" value="ECO:0007669"/>
    <property type="project" value="UniProtKB-SubCell"/>
</dbReference>
<keyword evidence="5" id="KW-0997">Cell inner membrane</keyword>
<evidence type="ECO:0000313" key="12">
    <source>
        <dbReference type="EMBL" id="QHM70226.1"/>
    </source>
</evidence>
<evidence type="ECO:0000256" key="4">
    <source>
        <dbReference type="ARBA" id="ARBA00022475"/>
    </source>
</evidence>
<keyword evidence="8 10" id="KW-1133">Transmembrane helix</keyword>